<evidence type="ECO:0000313" key="5">
    <source>
        <dbReference type="Proteomes" id="UP000078551"/>
    </source>
</evidence>
<evidence type="ECO:0000313" key="6">
    <source>
        <dbReference type="Proteomes" id="UP000540266"/>
    </source>
</evidence>
<dbReference type="Proteomes" id="UP000078551">
    <property type="component" value="Plasmid pRphaN671d"/>
</dbReference>
<accession>A0A192TJC8</accession>
<dbReference type="GO" id="GO:0009399">
    <property type="term" value="P:nitrogen fixation"/>
    <property type="evidence" value="ECO:0007669"/>
    <property type="project" value="InterPro"/>
</dbReference>
<evidence type="ECO:0000313" key="4">
    <source>
        <dbReference type="EMBL" id="QPK11306.1"/>
    </source>
</evidence>
<keyword evidence="5" id="KW-1185">Reference proteome</keyword>
<keyword evidence="4" id="KW-0614">Plasmid</keyword>
<keyword evidence="2" id="KW-0535">Nitrogen fixation</keyword>
<evidence type="ECO:0000313" key="3">
    <source>
        <dbReference type="EMBL" id="ANL88139.1"/>
    </source>
</evidence>
<dbReference type="Pfam" id="PF04319">
    <property type="entry name" value="NifZ"/>
    <property type="match status" value="1"/>
</dbReference>
<dbReference type="KEGG" id="rpha:AMC79_PC00259"/>
<geneLocation type="plasmid" evidence="4 6">
    <name>pBS3a</name>
</geneLocation>
<reference evidence="3 5" key="1">
    <citation type="submission" date="2015-11" db="EMBL/GenBank/DDBJ databases">
        <title>The limits of bacterial species coexistence and the symbiotic plasmid transference in sympatric Rhizobium populations.</title>
        <authorList>
            <person name="Perez-Carrascal O.M."/>
            <person name="VanInsberghe D."/>
            <person name="Juarez S."/>
            <person name="Polz M.F."/>
            <person name="Vinuesa P."/>
            <person name="Gonzalez V."/>
        </authorList>
    </citation>
    <scope>NUCLEOTIDE SEQUENCE [LARGE SCALE GENOMIC DNA]</scope>
    <source>
        <strain evidence="3 5">N771</strain>
        <plasmid evidence="3 5">pRphaN671d</plasmid>
    </source>
</reference>
<dbReference type="RefSeq" id="WP_012489552.1">
    <property type="nucleotide sequence ID" value="NZ_CP013530.1"/>
</dbReference>
<evidence type="ECO:0000256" key="1">
    <source>
        <dbReference type="ARBA" id="ARBA00008027"/>
    </source>
</evidence>
<protein>
    <submittedName>
        <fullName evidence="4">Nitrogen fixation protein NifZ</fullName>
    </submittedName>
    <submittedName>
        <fullName evidence="3">Nitrogenase MoFe maturation protein NifZ</fullName>
    </submittedName>
</protein>
<gene>
    <name evidence="3" type="primary">nifZ</name>
    <name evidence="3" type="ORF">AMC81_PD00286</name>
    <name evidence="4" type="ORF">HER27_023475</name>
</gene>
<sequence length="105" mass="11660">MGLGREQEVEIHRPPRFTPGERVRARLHVKNDGTYAGKKIGESLVRKGDEGYVRDIGTFLQQFYIYAVEWVERGTIVGMRARELTSLDNAAACGAAEIAGPPTKE</sequence>
<name>A0A192TJC8_9HYPH</name>
<organism evidence="4 6">
    <name type="scientific">Rhizobium phaseoli</name>
    <dbReference type="NCBI Taxonomy" id="396"/>
    <lineage>
        <taxon>Bacteria</taxon>
        <taxon>Pseudomonadati</taxon>
        <taxon>Pseudomonadota</taxon>
        <taxon>Alphaproteobacteria</taxon>
        <taxon>Hyphomicrobiales</taxon>
        <taxon>Rhizobiaceae</taxon>
        <taxon>Rhizobium/Agrobacterium group</taxon>
        <taxon>Rhizobium</taxon>
    </lineage>
</organism>
<dbReference type="InterPro" id="IPR007415">
    <property type="entry name" value="Nitrogenase_MoFe_mat_NifZ"/>
</dbReference>
<proteinExistence type="inferred from homology"/>
<comment type="similarity">
    <text evidence="1">Belongs to the NifZ family.</text>
</comment>
<dbReference type="Proteomes" id="UP000540266">
    <property type="component" value="Plasmid pBS3a"/>
</dbReference>
<reference evidence="4 6" key="2">
    <citation type="submission" date="2020-11" db="EMBL/GenBank/DDBJ databases">
        <title>Indigenous Rhizobia Nodulating Common beans in Western Kenya.</title>
        <authorList>
            <person name="Wekesa C.S."/>
            <person name="Oelmueller R."/>
            <person name="Furch A.C."/>
        </authorList>
    </citation>
    <scope>NUCLEOTIDE SEQUENCE [LARGE SCALE GENOMIC DNA]</scope>
    <source>
        <strain evidence="6">BS3</strain>
        <strain evidence="4">S3</strain>
        <plasmid evidence="4 6">pBS3a</plasmid>
    </source>
</reference>
<dbReference type="GeneID" id="45960587"/>
<evidence type="ECO:0000256" key="2">
    <source>
        <dbReference type="ARBA" id="ARBA00023231"/>
    </source>
</evidence>
<geneLocation type="plasmid" evidence="3 5">
    <name>pRphaN671d</name>
</geneLocation>
<dbReference type="EMBL" id="CP013572">
    <property type="protein sequence ID" value="ANL88139.1"/>
    <property type="molecule type" value="Genomic_DNA"/>
</dbReference>
<dbReference type="EMBL" id="CP064932">
    <property type="protein sequence ID" value="QPK11306.1"/>
    <property type="molecule type" value="Genomic_DNA"/>
</dbReference>
<dbReference type="AlphaFoldDB" id="A0A192TJC8"/>